<dbReference type="AlphaFoldDB" id="A0A2I0ABN6"/>
<accession>A0A2I0ABN6</accession>
<dbReference type="Proteomes" id="UP000236161">
    <property type="component" value="Unassembled WGS sequence"/>
</dbReference>
<keyword evidence="2" id="KW-1185">Reference proteome</keyword>
<dbReference type="EMBL" id="KZ452001">
    <property type="protein sequence ID" value="PKA52959.1"/>
    <property type="molecule type" value="Genomic_DNA"/>
</dbReference>
<proteinExistence type="predicted"/>
<evidence type="ECO:0000313" key="1">
    <source>
        <dbReference type="EMBL" id="PKA52959.1"/>
    </source>
</evidence>
<reference evidence="1 2" key="1">
    <citation type="journal article" date="2017" name="Nature">
        <title>The Apostasia genome and the evolution of orchids.</title>
        <authorList>
            <person name="Zhang G.Q."/>
            <person name="Liu K.W."/>
            <person name="Li Z."/>
            <person name="Lohaus R."/>
            <person name="Hsiao Y.Y."/>
            <person name="Niu S.C."/>
            <person name="Wang J.Y."/>
            <person name="Lin Y.C."/>
            <person name="Xu Q."/>
            <person name="Chen L.J."/>
            <person name="Yoshida K."/>
            <person name="Fujiwara S."/>
            <person name="Wang Z.W."/>
            <person name="Zhang Y.Q."/>
            <person name="Mitsuda N."/>
            <person name="Wang M."/>
            <person name="Liu G.H."/>
            <person name="Pecoraro L."/>
            <person name="Huang H.X."/>
            <person name="Xiao X.J."/>
            <person name="Lin M."/>
            <person name="Wu X.Y."/>
            <person name="Wu W.L."/>
            <person name="Chen Y.Y."/>
            <person name="Chang S.B."/>
            <person name="Sakamoto S."/>
            <person name="Ohme-Takagi M."/>
            <person name="Yagi M."/>
            <person name="Zeng S.J."/>
            <person name="Shen C.Y."/>
            <person name="Yeh C.M."/>
            <person name="Luo Y.B."/>
            <person name="Tsai W.C."/>
            <person name="Van de Peer Y."/>
            <person name="Liu Z.J."/>
        </authorList>
    </citation>
    <scope>NUCLEOTIDE SEQUENCE [LARGE SCALE GENOMIC DNA]</scope>
    <source>
        <strain evidence="2">cv. Shenzhen</strain>
        <tissue evidence="1">Stem</tissue>
    </source>
</reference>
<evidence type="ECO:0000313" key="2">
    <source>
        <dbReference type="Proteomes" id="UP000236161"/>
    </source>
</evidence>
<name>A0A2I0ABN6_9ASPA</name>
<sequence length="145" mass="16464">MKAPEDVDVGCGGPREHQREREFRETAALKGISLLTEAQQGSEFRAFRETHRGLRWFREIIPYVHRTVSEGVSLMEKCSLEGLYSVFFGKKKEEKEKSSTAGALFFGGKEVDKLWVRADCRSLKGLKSLERRMISFNTCPSSGDL</sequence>
<gene>
    <name evidence="1" type="ORF">AXF42_Ash001940</name>
</gene>
<protein>
    <submittedName>
        <fullName evidence="1">Uncharacterized protein</fullName>
    </submittedName>
</protein>
<organism evidence="1 2">
    <name type="scientific">Apostasia shenzhenica</name>
    <dbReference type="NCBI Taxonomy" id="1088818"/>
    <lineage>
        <taxon>Eukaryota</taxon>
        <taxon>Viridiplantae</taxon>
        <taxon>Streptophyta</taxon>
        <taxon>Embryophyta</taxon>
        <taxon>Tracheophyta</taxon>
        <taxon>Spermatophyta</taxon>
        <taxon>Magnoliopsida</taxon>
        <taxon>Liliopsida</taxon>
        <taxon>Asparagales</taxon>
        <taxon>Orchidaceae</taxon>
        <taxon>Apostasioideae</taxon>
        <taxon>Apostasia</taxon>
    </lineage>
</organism>